<comment type="subcellular location">
    <subcellularLocation>
        <location evidence="1">Cell outer membrane</location>
    </subcellularLocation>
</comment>
<dbReference type="GO" id="GO:0015288">
    <property type="term" value="F:porin activity"/>
    <property type="evidence" value="ECO:0007669"/>
    <property type="project" value="TreeGrafter"/>
</dbReference>
<keyword evidence="4" id="KW-1134">Transmembrane beta strand</keyword>
<dbReference type="GO" id="GO:0015562">
    <property type="term" value="F:efflux transmembrane transporter activity"/>
    <property type="evidence" value="ECO:0007669"/>
    <property type="project" value="InterPro"/>
</dbReference>
<sequence length="417" mass="48333">MKRLFFLMVWISAVCGGVYGQVTLDECLEAARNHYPLIQERDLIREVEQYDLKRIGKGWLPQLNVSAKAQYQSEVVEMPFEIPGYEFDLPHDQYSVVGELNQTVWDGGSNASQKSKVRAEAEVQHRQLDVSLYAIRQQVQNLFLGVLLMDKQIAQNEIVIKSLNRSLEEARVGLEQGVSYQSDVDQVRVRILDYQQKKDALCADRKTYVAMLGKLTGKDLDGAQFSEPEVTVETDSIRLARPEMGLYQAQLRQTEVQRKELQTYLYPKLNLSFQGGLGRPGLNMLNNEFEPYYTVGLKLQWNIGALYSRKEDLRKVKAQERRVKIEQETFVFNTMLEATEQMNAVDKAERIWKQDREIIRLRESLRQAGEEQYRQGVIRMTELMDRIDDEFDARVAESIHQVQFIMAVYDLRNTLGQ</sequence>
<dbReference type="InterPro" id="IPR051906">
    <property type="entry name" value="TolC-like"/>
</dbReference>
<dbReference type="AlphaFoldDB" id="A0A9E2L7H1"/>
<evidence type="ECO:0000256" key="6">
    <source>
        <dbReference type="ARBA" id="ARBA00023136"/>
    </source>
</evidence>
<comment type="caution">
    <text evidence="8">The sequence shown here is derived from an EMBL/GenBank/DDBJ whole genome shotgun (WGS) entry which is preliminary data.</text>
</comment>
<evidence type="ECO:0000256" key="3">
    <source>
        <dbReference type="ARBA" id="ARBA00022448"/>
    </source>
</evidence>
<reference evidence="8" key="2">
    <citation type="submission" date="2021-04" db="EMBL/GenBank/DDBJ databases">
        <authorList>
            <person name="Gilroy R."/>
        </authorList>
    </citation>
    <scope>NUCLEOTIDE SEQUENCE</scope>
    <source>
        <strain evidence="8">G3-2149</strain>
    </source>
</reference>
<evidence type="ECO:0000313" key="8">
    <source>
        <dbReference type="EMBL" id="MBU3853153.1"/>
    </source>
</evidence>
<protein>
    <submittedName>
        <fullName evidence="8">TolC family protein</fullName>
    </submittedName>
</protein>
<dbReference type="SUPFAM" id="SSF56954">
    <property type="entry name" value="Outer membrane efflux proteins (OEP)"/>
    <property type="match status" value="1"/>
</dbReference>
<dbReference type="Gene3D" id="1.20.1600.10">
    <property type="entry name" value="Outer membrane efflux proteins (OEP)"/>
    <property type="match status" value="1"/>
</dbReference>
<dbReference type="GO" id="GO:0009279">
    <property type="term" value="C:cell outer membrane"/>
    <property type="evidence" value="ECO:0007669"/>
    <property type="project" value="UniProtKB-SubCell"/>
</dbReference>
<dbReference type="Proteomes" id="UP000823865">
    <property type="component" value="Unassembled WGS sequence"/>
</dbReference>
<accession>A0A9E2L7H1</accession>
<dbReference type="InterPro" id="IPR003423">
    <property type="entry name" value="OMP_efflux"/>
</dbReference>
<reference evidence="8" key="1">
    <citation type="journal article" date="2021" name="PeerJ">
        <title>Extensive microbial diversity within the chicken gut microbiome revealed by metagenomics and culture.</title>
        <authorList>
            <person name="Gilroy R."/>
            <person name="Ravi A."/>
            <person name="Getino M."/>
            <person name="Pursley I."/>
            <person name="Horton D.L."/>
            <person name="Alikhan N.F."/>
            <person name="Baker D."/>
            <person name="Gharbi K."/>
            <person name="Hall N."/>
            <person name="Watson M."/>
            <person name="Adriaenssens E.M."/>
            <person name="Foster-Nyarko E."/>
            <person name="Jarju S."/>
            <person name="Secka A."/>
            <person name="Antonio M."/>
            <person name="Oren A."/>
            <person name="Chaudhuri R.R."/>
            <person name="La Ragione R."/>
            <person name="Hildebrand F."/>
            <person name="Pallen M.J."/>
        </authorList>
    </citation>
    <scope>NUCLEOTIDE SEQUENCE</scope>
    <source>
        <strain evidence="8">G3-2149</strain>
    </source>
</reference>
<dbReference type="PANTHER" id="PTHR30026:SF20">
    <property type="entry name" value="OUTER MEMBRANE PROTEIN TOLC"/>
    <property type="match status" value="1"/>
</dbReference>
<evidence type="ECO:0000256" key="1">
    <source>
        <dbReference type="ARBA" id="ARBA00004442"/>
    </source>
</evidence>
<comment type="similarity">
    <text evidence="2">Belongs to the outer membrane factor (OMF) (TC 1.B.17) family.</text>
</comment>
<keyword evidence="5" id="KW-0812">Transmembrane</keyword>
<name>A0A9E2L7H1_9BACT</name>
<evidence type="ECO:0000256" key="7">
    <source>
        <dbReference type="ARBA" id="ARBA00023237"/>
    </source>
</evidence>
<organism evidence="8 9">
    <name type="scientific">Candidatus Paraprevotella stercoravium</name>
    <dbReference type="NCBI Taxonomy" id="2838725"/>
    <lineage>
        <taxon>Bacteria</taxon>
        <taxon>Pseudomonadati</taxon>
        <taxon>Bacteroidota</taxon>
        <taxon>Bacteroidia</taxon>
        <taxon>Bacteroidales</taxon>
        <taxon>Prevotellaceae</taxon>
        <taxon>Paraprevotella</taxon>
    </lineage>
</organism>
<evidence type="ECO:0000256" key="4">
    <source>
        <dbReference type="ARBA" id="ARBA00022452"/>
    </source>
</evidence>
<evidence type="ECO:0000256" key="5">
    <source>
        <dbReference type="ARBA" id="ARBA00022692"/>
    </source>
</evidence>
<keyword evidence="6" id="KW-0472">Membrane</keyword>
<keyword evidence="3" id="KW-0813">Transport</keyword>
<evidence type="ECO:0000256" key="2">
    <source>
        <dbReference type="ARBA" id="ARBA00007613"/>
    </source>
</evidence>
<gene>
    <name evidence="8" type="ORF">H9789_04945</name>
</gene>
<evidence type="ECO:0000313" key="9">
    <source>
        <dbReference type="Proteomes" id="UP000823865"/>
    </source>
</evidence>
<keyword evidence="7" id="KW-0998">Cell outer membrane</keyword>
<dbReference type="Pfam" id="PF02321">
    <property type="entry name" value="OEP"/>
    <property type="match status" value="1"/>
</dbReference>
<dbReference type="EMBL" id="JAHLFU010000093">
    <property type="protein sequence ID" value="MBU3853153.1"/>
    <property type="molecule type" value="Genomic_DNA"/>
</dbReference>
<proteinExistence type="inferred from homology"/>
<dbReference type="PANTHER" id="PTHR30026">
    <property type="entry name" value="OUTER MEMBRANE PROTEIN TOLC"/>
    <property type="match status" value="1"/>
</dbReference>
<dbReference type="GO" id="GO:1990281">
    <property type="term" value="C:efflux pump complex"/>
    <property type="evidence" value="ECO:0007669"/>
    <property type="project" value="TreeGrafter"/>
</dbReference>